<evidence type="ECO:0000313" key="1">
    <source>
        <dbReference type="EMBL" id="CAL8101705.1"/>
    </source>
</evidence>
<evidence type="ECO:0000313" key="2">
    <source>
        <dbReference type="Proteomes" id="UP001642540"/>
    </source>
</evidence>
<dbReference type="EMBL" id="CAXLJM020000033">
    <property type="protein sequence ID" value="CAL8101705.1"/>
    <property type="molecule type" value="Genomic_DNA"/>
</dbReference>
<sequence length="84" mass="9710">MVQPDNQHIVKSQLKNAELRFICWTKPDVKENFCSKNTLCAMPIDEAIEQARQFGLTTVMYQSTICDIGEQDTKARMEECIKRV</sequence>
<gene>
    <name evidence="1" type="ORF">ODALV1_LOCUS10926</name>
</gene>
<dbReference type="Proteomes" id="UP001642540">
    <property type="component" value="Unassembled WGS sequence"/>
</dbReference>
<reference evidence="1 2" key="1">
    <citation type="submission" date="2024-08" db="EMBL/GenBank/DDBJ databases">
        <authorList>
            <person name="Cucini C."/>
            <person name="Frati F."/>
        </authorList>
    </citation>
    <scope>NUCLEOTIDE SEQUENCE [LARGE SCALE GENOMIC DNA]</scope>
</reference>
<name>A0ABP1QJA4_9HEXA</name>
<organism evidence="1 2">
    <name type="scientific">Orchesella dallaii</name>
    <dbReference type="NCBI Taxonomy" id="48710"/>
    <lineage>
        <taxon>Eukaryota</taxon>
        <taxon>Metazoa</taxon>
        <taxon>Ecdysozoa</taxon>
        <taxon>Arthropoda</taxon>
        <taxon>Hexapoda</taxon>
        <taxon>Collembola</taxon>
        <taxon>Entomobryomorpha</taxon>
        <taxon>Entomobryoidea</taxon>
        <taxon>Orchesellidae</taxon>
        <taxon>Orchesellinae</taxon>
        <taxon>Orchesella</taxon>
    </lineage>
</organism>
<accession>A0ABP1QJA4</accession>
<protein>
    <submittedName>
        <fullName evidence="1">Uncharacterized protein</fullName>
    </submittedName>
</protein>
<keyword evidence="2" id="KW-1185">Reference proteome</keyword>
<proteinExistence type="predicted"/>
<comment type="caution">
    <text evidence="1">The sequence shown here is derived from an EMBL/GenBank/DDBJ whole genome shotgun (WGS) entry which is preliminary data.</text>
</comment>